<dbReference type="InterPro" id="IPR012902">
    <property type="entry name" value="N_methyl_site"/>
</dbReference>
<evidence type="ECO:0000256" key="3">
    <source>
        <dbReference type="ARBA" id="ARBA00022475"/>
    </source>
</evidence>
<evidence type="ECO:0000313" key="14">
    <source>
        <dbReference type="Proteomes" id="UP000054729"/>
    </source>
</evidence>
<evidence type="ECO:0000259" key="12">
    <source>
        <dbReference type="Pfam" id="PF12019"/>
    </source>
</evidence>
<evidence type="ECO:0000256" key="5">
    <source>
        <dbReference type="ARBA" id="ARBA00022519"/>
    </source>
</evidence>
<keyword evidence="14" id="KW-1185">Reference proteome</keyword>
<dbReference type="AlphaFoldDB" id="A0A0W1A030"/>
<dbReference type="Pfam" id="PF12019">
    <property type="entry name" value="GspH"/>
    <property type="match status" value="1"/>
</dbReference>
<proteinExistence type="inferred from homology"/>
<name>A0A0W1A030_9GAMM</name>
<evidence type="ECO:0000256" key="10">
    <source>
        <dbReference type="ARBA" id="ARBA00030775"/>
    </source>
</evidence>
<dbReference type="EMBL" id="LNZB01000060">
    <property type="protein sequence ID" value="KTD74718.1"/>
    <property type="molecule type" value="Genomic_DNA"/>
</dbReference>
<sequence length="209" mass="22365">MVFSEGHVVHSTQFERMGDCYTPGKVRLQKISNPTVFEVFTGFTLIELLVTLTVFAIILTLIVPSLQTMILNNRLTSNLDTLVSSLNYARSVALEQGVNVRVCPLGTPGSTNCGNNWNSGWIVVTQPALGAATLLNSHQTNTNDPDINANVNSVLFDPHGLSTTQSNFSVCDSRGSSHARSAMVLATGFVQSGQTPGQAVWNNGAIVCP</sequence>
<evidence type="ECO:0000256" key="1">
    <source>
        <dbReference type="ARBA" id="ARBA00004377"/>
    </source>
</evidence>
<dbReference type="GO" id="GO:0005886">
    <property type="term" value="C:plasma membrane"/>
    <property type="evidence" value="ECO:0007669"/>
    <property type="project" value="UniProtKB-SubCell"/>
</dbReference>
<evidence type="ECO:0000256" key="2">
    <source>
        <dbReference type="ARBA" id="ARBA00021549"/>
    </source>
</evidence>
<keyword evidence="5" id="KW-0997">Cell inner membrane</keyword>
<dbReference type="Pfam" id="PF07963">
    <property type="entry name" value="N_methyl"/>
    <property type="match status" value="1"/>
</dbReference>
<dbReference type="PATRIC" id="fig|66969.6.peg.2987"/>
<keyword evidence="7 11" id="KW-1133">Transmembrane helix</keyword>
<evidence type="ECO:0000256" key="6">
    <source>
        <dbReference type="ARBA" id="ARBA00022692"/>
    </source>
</evidence>
<comment type="similarity">
    <text evidence="9">Belongs to the GSP H family.</text>
</comment>
<gene>
    <name evidence="13" type="ORF">Lwal_2759</name>
</gene>
<feature type="transmembrane region" description="Helical" evidence="11">
    <location>
        <begin position="39"/>
        <end position="63"/>
    </location>
</feature>
<dbReference type="SUPFAM" id="SSF54523">
    <property type="entry name" value="Pili subunits"/>
    <property type="match status" value="1"/>
</dbReference>
<organism evidence="13 14">
    <name type="scientific">Legionella waltersii</name>
    <dbReference type="NCBI Taxonomy" id="66969"/>
    <lineage>
        <taxon>Bacteria</taxon>
        <taxon>Pseudomonadati</taxon>
        <taxon>Pseudomonadota</taxon>
        <taxon>Gammaproteobacteria</taxon>
        <taxon>Legionellales</taxon>
        <taxon>Legionellaceae</taxon>
        <taxon>Legionella</taxon>
    </lineage>
</organism>
<reference evidence="13 14" key="1">
    <citation type="submission" date="2015-11" db="EMBL/GenBank/DDBJ databases">
        <title>Genomic analysis of 38 Legionella species identifies large and diverse effector repertoires.</title>
        <authorList>
            <person name="Burstein D."/>
            <person name="Amaro F."/>
            <person name="Zusman T."/>
            <person name="Lifshitz Z."/>
            <person name="Cohen O."/>
            <person name="Gilbert J.A."/>
            <person name="Pupko T."/>
            <person name="Shuman H.A."/>
            <person name="Segal G."/>
        </authorList>
    </citation>
    <scope>NUCLEOTIDE SEQUENCE [LARGE SCALE GENOMIC DNA]</scope>
    <source>
        <strain evidence="13 14">ATCC 51914</strain>
    </source>
</reference>
<evidence type="ECO:0000256" key="9">
    <source>
        <dbReference type="ARBA" id="ARBA00025772"/>
    </source>
</evidence>
<evidence type="ECO:0000256" key="8">
    <source>
        <dbReference type="ARBA" id="ARBA00023136"/>
    </source>
</evidence>
<keyword evidence="3" id="KW-1003">Cell membrane</keyword>
<dbReference type="GO" id="GO:0015628">
    <property type="term" value="P:protein secretion by the type II secretion system"/>
    <property type="evidence" value="ECO:0007669"/>
    <property type="project" value="InterPro"/>
</dbReference>
<keyword evidence="4" id="KW-0488">Methylation</keyword>
<evidence type="ECO:0000256" key="11">
    <source>
        <dbReference type="SAM" id="Phobius"/>
    </source>
</evidence>
<dbReference type="Proteomes" id="UP000054729">
    <property type="component" value="Unassembled WGS sequence"/>
</dbReference>
<dbReference type="NCBIfam" id="TIGR02532">
    <property type="entry name" value="IV_pilin_GFxxxE"/>
    <property type="match status" value="1"/>
</dbReference>
<dbReference type="STRING" id="66969.Lwal_2759"/>
<keyword evidence="6 11" id="KW-0812">Transmembrane</keyword>
<evidence type="ECO:0000256" key="4">
    <source>
        <dbReference type="ARBA" id="ARBA00022481"/>
    </source>
</evidence>
<accession>A0A0W1A030</accession>
<evidence type="ECO:0000313" key="13">
    <source>
        <dbReference type="EMBL" id="KTD74718.1"/>
    </source>
</evidence>
<comment type="caution">
    <text evidence="13">The sequence shown here is derived from an EMBL/GenBank/DDBJ whole genome shotgun (WGS) entry which is preliminary data.</text>
</comment>
<dbReference type="InterPro" id="IPR022346">
    <property type="entry name" value="T2SS_GspH"/>
</dbReference>
<dbReference type="Gene3D" id="3.55.40.10">
    <property type="entry name" value="minor pseudopilin epsh domain"/>
    <property type="match status" value="1"/>
</dbReference>
<protein>
    <recommendedName>
        <fullName evidence="2">Type II secretion system protein H</fullName>
    </recommendedName>
    <alternativeName>
        <fullName evidence="10">General secretion pathway protein H</fullName>
    </alternativeName>
</protein>
<comment type="subcellular location">
    <subcellularLocation>
        <location evidence="1">Cell inner membrane</location>
        <topology evidence="1">Single-pass membrane protein</topology>
    </subcellularLocation>
</comment>
<dbReference type="PROSITE" id="PS00409">
    <property type="entry name" value="PROKAR_NTER_METHYL"/>
    <property type="match status" value="1"/>
</dbReference>
<dbReference type="GO" id="GO:0015627">
    <property type="term" value="C:type II protein secretion system complex"/>
    <property type="evidence" value="ECO:0007669"/>
    <property type="project" value="InterPro"/>
</dbReference>
<evidence type="ECO:0000256" key="7">
    <source>
        <dbReference type="ARBA" id="ARBA00022989"/>
    </source>
</evidence>
<keyword evidence="8 11" id="KW-0472">Membrane</keyword>
<feature type="domain" description="General secretion pathway GspH" evidence="12">
    <location>
        <begin position="80"/>
        <end position="186"/>
    </location>
</feature>
<dbReference type="InterPro" id="IPR045584">
    <property type="entry name" value="Pilin-like"/>
</dbReference>